<gene>
    <name evidence="5" type="ORF">QEH59_07690</name>
</gene>
<dbReference type="PANTHER" id="PTHR40980:SF4">
    <property type="entry name" value="TONB-DEPENDENT RECEPTOR-LIKE BETA-BARREL DOMAIN-CONTAINING PROTEIN"/>
    <property type="match status" value="1"/>
</dbReference>
<proteinExistence type="predicted"/>
<keyword evidence="6" id="KW-1185">Reference proteome</keyword>
<dbReference type="SUPFAM" id="SSF49464">
    <property type="entry name" value="Carboxypeptidase regulatory domain-like"/>
    <property type="match status" value="1"/>
</dbReference>
<sequence length="1116" mass="122143">MNSKFYSNSMRLFVSFLMMTQAASAIKIVVPDQYKEQVEEIKKAEIKERELELQGDVNLAAGEGGLIQDASDSVKTAGVAAEEFLMQSVVEANETATEYEGVLEAHQGLVSGQIVDKDTGEPIAGVAILIEEADIATVTTHDGRYSIGPVAAGSYTLSFVKSGYIEANVTDYSIAGGEVSVFPFALPPRPAEMSDEVYELQDFSVTAEEANQLMMKLDLRLGSESMVNVLSSEDFSKFAASDAAEALSKITGATVSDGKYAVIRGLNDRYNTTLINGVRLPSPDPDRKAVPLDIFPAGLFESLVAQKTFTADQPGDSTGGSIDLITKSFPDELTIKGSASVGWQDGLWGEEMLVDPERGSDDYFVQGTDLRGFDSDGAQGYEPTGVVALTRNVDGGANGEIVGYIDADDPNLNYGSIDSAMVPESAPSFFAEKRKSRGDFGTSVEIGNSIELKDDVTLGILFGATQKHQERSRSTTKTEASFDGNTFITDDTEEIEEGSIEDQISALLALGLNFGERNKLFYNFVYTTIGESEATVGVVDDTDLNGELSYTERSLTGHQLGGEHRPFDFGERSPVIKWATLFADTTQDEPDIRSFKGYAVESDSSSGLPGNTNPIDSNEGVAPVRFNRNTEQESNAGRIDLELPVADFLKFEFGFAREEVSRELNQLEWTRDPSALYLSGPDGIAVPSVAYAGTNATEVNTSSFFSIQNSEGTWDVYRKSVSVPYQADQIYEFKATGESLTESKYFSSEIKPFDWLRIVGGIRVEENQLSYSDDPDFPAGIQSVNWPITIVEQSIDRQDKLPFVTFIAEANENLTFRAAWSQTIAKPSFREIAPFPTLNVTDRTLEIGNPGEIYTGSLPDSLLGSYSGLDFSEIENLDFRVEWAKDSVFMAASVFHKTVGTPVERIAVAPPTSIGTDSIITYINNENDADLFGWEVEFQASLSDFDFIPEVLHNVSVGANYTQIQAEVDRSQLEIDSFGNGALSTIVEDSRQLFDQPEYIANAYTTIDFPSIGGSLTVSANLVGQALTLVGTQNTHTDLYWDEFIALNLVWQQVINDTWSFKLSAKNINTPTRQLLHDEDFMQDLEALDPSLQQADTVREEYEIRPTFSISVTATF</sequence>
<dbReference type="Proteomes" id="UP001243717">
    <property type="component" value="Unassembled WGS sequence"/>
</dbReference>
<dbReference type="InterPro" id="IPR036942">
    <property type="entry name" value="Beta-barrel_TonB_sf"/>
</dbReference>
<evidence type="ECO:0000256" key="1">
    <source>
        <dbReference type="ARBA" id="ARBA00004442"/>
    </source>
</evidence>
<dbReference type="InterPro" id="IPR008969">
    <property type="entry name" value="CarboxyPept-like_regulatory"/>
</dbReference>
<dbReference type="PANTHER" id="PTHR40980">
    <property type="entry name" value="PLUG DOMAIN-CONTAINING PROTEIN"/>
    <property type="match status" value="1"/>
</dbReference>
<evidence type="ECO:0000256" key="3">
    <source>
        <dbReference type="ARBA" id="ARBA00023237"/>
    </source>
</evidence>
<keyword evidence="3" id="KW-0998">Cell outer membrane</keyword>
<dbReference type="Pfam" id="PF13620">
    <property type="entry name" value="CarboxypepD_reg"/>
    <property type="match status" value="1"/>
</dbReference>
<dbReference type="Gene3D" id="2.40.170.20">
    <property type="entry name" value="TonB-dependent receptor, beta-barrel domain"/>
    <property type="match status" value="1"/>
</dbReference>
<dbReference type="SUPFAM" id="SSF56935">
    <property type="entry name" value="Porins"/>
    <property type="match status" value="1"/>
</dbReference>
<dbReference type="Gene3D" id="2.170.130.10">
    <property type="entry name" value="TonB-dependent receptor, plug domain"/>
    <property type="match status" value="1"/>
</dbReference>
<dbReference type="InterPro" id="IPR037066">
    <property type="entry name" value="Plug_dom_sf"/>
</dbReference>
<organism evidence="5 6">
    <name type="scientific">Thalassobacterium sedimentorum</name>
    <dbReference type="NCBI Taxonomy" id="3041258"/>
    <lineage>
        <taxon>Bacteria</taxon>
        <taxon>Pseudomonadati</taxon>
        <taxon>Verrucomicrobiota</taxon>
        <taxon>Opitutia</taxon>
        <taxon>Puniceicoccales</taxon>
        <taxon>Coraliomargaritaceae</taxon>
        <taxon>Thalassobacterium</taxon>
    </lineage>
</organism>
<evidence type="ECO:0000313" key="6">
    <source>
        <dbReference type="Proteomes" id="UP001243717"/>
    </source>
</evidence>
<accession>A0ABU1AHY6</accession>
<name>A0ABU1AHY6_9BACT</name>
<evidence type="ECO:0000256" key="2">
    <source>
        <dbReference type="ARBA" id="ARBA00023136"/>
    </source>
</evidence>
<dbReference type="EMBL" id="JARXIC010000010">
    <property type="protein sequence ID" value="MDQ8194302.1"/>
    <property type="molecule type" value="Genomic_DNA"/>
</dbReference>
<comment type="caution">
    <text evidence="5">The sequence shown here is derived from an EMBL/GenBank/DDBJ whole genome shotgun (WGS) entry which is preliminary data.</text>
</comment>
<dbReference type="Gene3D" id="2.60.40.1120">
    <property type="entry name" value="Carboxypeptidase-like, regulatory domain"/>
    <property type="match status" value="1"/>
</dbReference>
<reference evidence="5 6" key="1">
    <citation type="submission" date="2023-04" db="EMBL/GenBank/DDBJ databases">
        <title>A novel bacteria isolated from coastal sediment.</title>
        <authorList>
            <person name="Liu X.-J."/>
            <person name="Du Z.-J."/>
        </authorList>
    </citation>
    <scope>NUCLEOTIDE SEQUENCE [LARGE SCALE GENOMIC DNA]</scope>
    <source>
        <strain evidence="5 6">SDUM461004</strain>
    </source>
</reference>
<evidence type="ECO:0000259" key="4">
    <source>
        <dbReference type="Pfam" id="PF07715"/>
    </source>
</evidence>
<dbReference type="InterPro" id="IPR012910">
    <property type="entry name" value="Plug_dom"/>
</dbReference>
<evidence type="ECO:0000313" key="5">
    <source>
        <dbReference type="EMBL" id="MDQ8194302.1"/>
    </source>
</evidence>
<keyword evidence="2" id="KW-0472">Membrane</keyword>
<feature type="domain" description="TonB-dependent receptor plug" evidence="4">
    <location>
        <begin position="225"/>
        <end position="320"/>
    </location>
</feature>
<dbReference type="Pfam" id="PF07715">
    <property type="entry name" value="Plug"/>
    <property type="match status" value="1"/>
</dbReference>
<dbReference type="RefSeq" id="WP_308984782.1">
    <property type="nucleotide sequence ID" value="NZ_JARXIC010000010.1"/>
</dbReference>
<comment type="subcellular location">
    <subcellularLocation>
        <location evidence="1">Cell outer membrane</location>
    </subcellularLocation>
</comment>
<protein>
    <submittedName>
        <fullName evidence="5">Carboxypeptidase regulatory-like domain-containing protein</fullName>
    </submittedName>
</protein>